<organism evidence="1 2">
    <name type="scientific">Coregonus suidteri</name>
    <dbReference type="NCBI Taxonomy" id="861788"/>
    <lineage>
        <taxon>Eukaryota</taxon>
        <taxon>Metazoa</taxon>
        <taxon>Chordata</taxon>
        <taxon>Craniata</taxon>
        <taxon>Vertebrata</taxon>
        <taxon>Euteleostomi</taxon>
        <taxon>Actinopterygii</taxon>
        <taxon>Neopterygii</taxon>
        <taxon>Teleostei</taxon>
        <taxon>Protacanthopterygii</taxon>
        <taxon>Salmoniformes</taxon>
        <taxon>Salmonidae</taxon>
        <taxon>Coregoninae</taxon>
        <taxon>Coregonus</taxon>
    </lineage>
</organism>
<keyword evidence="2" id="KW-1185">Reference proteome</keyword>
<dbReference type="Pfam" id="PF24569">
    <property type="entry name" value="CFAP161"/>
    <property type="match status" value="1"/>
</dbReference>
<dbReference type="InterPro" id="IPR055325">
    <property type="entry name" value="CF161"/>
</dbReference>
<evidence type="ECO:0000313" key="1">
    <source>
        <dbReference type="EMBL" id="KAK6309463.1"/>
    </source>
</evidence>
<dbReference type="GO" id="GO:0060271">
    <property type="term" value="P:cilium assembly"/>
    <property type="evidence" value="ECO:0007669"/>
    <property type="project" value="TreeGrafter"/>
</dbReference>
<dbReference type="Proteomes" id="UP001356427">
    <property type="component" value="Unassembled WGS sequence"/>
</dbReference>
<name>A0AAN8LC76_9TELE</name>
<dbReference type="PANTHER" id="PTHR24274">
    <property type="entry name" value="CILIA- AND FLAGELLA-ASSOCIATED PROTEIN 161"/>
    <property type="match status" value="1"/>
</dbReference>
<comment type="caution">
    <text evidence="1">The sequence shown here is derived from an EMBL/GenBank/DDBJ whole genome shotgun (WGS) entry which is preliminary data.</text>
</comment>
<dbReference type="EMBL" id="JAGTTL010000018">
    <property type="protein sequence ID" value="KAK6309463.1"/>
    <property type="molecule type" value="Genomic_DNA"/>
</dbReference>
<evidence type="ECO:0000313" key="2">
    <source>
        <dbReference type="Proteomes" id="UP001356427"/>
    </source>
</evidence>
<dbReference type="GO" id="GO:0031514">
    <property type="term" value="C:motile cilium"/>
    <property type="evidence" value="ECO:0007669"/>
    <property type="project" value="TreeGrafter"/>
</dbReference>
<proteinExistence type="predicted"/>
<evidence type="ECO:0008006" key="3">
    <source>
        <dbReference type="Google" id="ProtNLM"/>
    </source>
</evidence>
<dbReference type="PANTHER" id="PTHR24274:SF1">
    <property type="entry name" value="CILIA- AND FLAGELLA-ASSOCIATED PROTEIN 161"/>
    <property type="match status" value="1"/>
</dbReference>
<accession>A0AAN8LC76</accession>
<reference evidence="1 2" key="1">
    <citation type="submission" date="2021-04" db="EMBL/GenBank/DDBJ databases">
        <authorList>
            <person name="De Guttry C."/>
            <person name="Zahm M."/>
            <person name="Klopp C."/>
            <person name="Cabau C."/>
            <person name="Louis A."/>
            <person name="Berthelot C."/>
            <person name="Parey E."/>
            <person name="Roest Crollius H."/>
            <person name="Montfort J."/>
            <person name="Robinson-Rechavi M."/>
            <person name="Bucao C."/>
            <person name="Bouchez O."/>
            <person name="Gislard M."/>
            <person name="Lluch J."/>
            <person name="Milhes M."/>
            <person name="Lampietro C."/>
            <person name="Lopez Roques C."/>
            <person name="Donnadieu C."/>
            <person name="Braasch I."/>
            <person name="Desvignes T."/>
            <person name="Postlethwait J."/>
            <person name="Bobe J."/>
            <person name="Wedekind C."/>
            <person name="Guiguen Y."/>
        </authorList>
    </citation>
    <scope>NUCLEOTIDE SEQUENCE [LARGE SCALE GENOMIC DNA]</scope>
    <source>
        <strain evidence="1">Cs_M1</strain>
        <tissue evidence="1">Blood</tissue>
    </source>
</reference>
<dbReference type="AlphaFoldDB" id="A0AAN8LC76"/>
<protein>
    <recommendedName>
        <fullName evidence="3">Cilia- and flagella-associated protein 161</fullName>
    </recommendedName>
</protein>
<sequence>MAHVRTYRPNVRVGNWREDVTLEEDTLKDFLERKERGELMVQKTGFLKENILEQVSLSVSQGGAVCFGDVVMLANVSGDNSCSISIDADLTSLGEGPSPAIQAPCGVSGGRSLQPCTRNAFIISSVDGSAEGEPLRFNQSFALRTSSGFAGGLYLTSDHKTFQKCAKKSRLQEVIMEQQANFLSWWKVLHNDPQERLEHEGLPVPTNSKVIISHCKTNQALAVLGQHILWTLYGKEYEVTAHTFLDSHKAERDINHWLLLTADSAGAGLDRTQTEQAMAGLTVLDRTQTEQAMAGLTVLDRTQTEQAEQAR</sequence>
<gene>
    <name evidence="1" type="ORF">J4Q44_G00209260</name>
</gene>